<sequence>MKEQRKNFYLLLIILSLIALFSISCDNKDKTGAEEGKEVEGKTGTEGRTLSYYAGNWWGKGPNNPSNEENILTINSDSSITLKIGDEIIIPSSSVTRVSDTNYIASYYNPTVNVSIKFTFNFSSDIQGKLIMETTQGSNSLSETLDITKK</sequence>
<dbReference type="AlphaFoldDB" id="A0A5C8F7X3"/>
<comment type="caution">
    <text evidence="1">The sequence shown here is derived from an EMBL/GenBank/DDBJ whole genome shotgun (WGS) entry which is preliminary data.</text>
</comment>
<dbReference type="PROSITE" id="PS51257">
    <property type="entry name" value="PROKAR_LIPOPROTEIN"/>
    <property type="match status" value="1"/>
</dbReference>
<organism evidence="1 2">
    <name type="scientific">Brachyspira aalborgi</name>
    <dbReference type="NCBI Taxonomy" id="29522"/>
    <lineage>
        <taxon>Bacteria</taxon>
        <taxon>Pseudomonadati</taxon>
        <taxon>Spirochaetota</taxon>
        <taxon>Spirochaetia</taxon>
        <taxon>Brachyspirales</taxon>
        <taxon>Brachyspiraceae</taxon>
        <taxon>Brachyspira</taxon>
    </lineage>
</organism>
<evidence type="ECO:0000313" key="2">
    <source>
        <dbReference type="Proteomes" id="UP000324574"/>
    </source>
</evidence>
<dbReference type="RefSeq" id="WP_147526148.1">
    <property type="nucleotide sequence ID" value="NZ_SAYG01000006.1"/>
</dbReference>
<evidence type="ECO:0008006" key="3">
    <source>
        <dbReference type="Google" id="ProtNLM"/>
    </source>
</evidence>
<reference evidence="1 2" key="1">
    <citation type="journal article" date="1992" name="Lakartidningen">
        <title>[Penicillin V and not amoxicillin is the first choice preparation in acute otitis].</title>
        <authorList>
            <person name="Kamme C."/>
            <person name="Lundgren K."/>
            <person name="Prellner K."/>
        </authorList>
    </citation>
    <scope>NUCLEOTIDE SEQUENCE [LARGE SCALE GENOMIC DNA]</scope>
    <source>
        <strain evidence="1 2">PC3714II</strain>
    </source>
</reference>
<evidence type="ECO:0000313" key="1">
    <source>
        <dbReference type="EMBL" id="TXJ45514.1"/>
    </source>
</evidence>
<dbReference type="EMBL" id="SAYG01000006">
    <property type="protein sequence ID" value="TXJ45514.1"/>
    <property type="molecule type" value="Genomic_DNA"/>
</dbReference>
<dbReference type="Proteomes" id="UP000324574">
    <property type="component" value="Unassembled WGS sequence"/>
</dbReference>
<accession>A0A5C8F7X3</accession>
<proteinExistence type="predicted"/>
<gene>
    <name evidence="1" type="ORF">EPJ70_03750</name>
</gene>
<name>A0A5C8F7X3_9SPIR</name>
<protein>
    <recommendedName>
        <fullName evidence="3">Lipoprotein</fullName>
    </recommendedName>
</protein>